<dbReference type="AlphaFoldDB" id="A0A6C0ADQ2"/>
<name>A0A6C0ADQ2_9ZZZZ</name>
<accession>A0A6C0ADQ2</accession>
<proteinExistence type="predicted"/>
<dbReference type="EMBL" id="MN740593">
    <property type="protein sequence ID" value="QHS77600.1"/>
    <property type="molecule type" value="Genomic_DNA"/>
</dbReference>
<protein>
    <submittedName>
        <fullName evidence="1">Uncharacterized protein</fullName>
    </submittedName>
</protein>
<evidence type="ECO:0000313" key="1">
    <source>
        <dbReference type="EMBL" id="QHS77600.1"/>
    </source>
</evidence>
<organism evidence="1">
    <name type="scientific">viral metagenome</name>
    <dbReference type="NCBI Taxonomy" id="1070528"/>
    <lineage>
        <taxon>unclassified sequences</taxon>
        <taxon>metagenomes</taxon>
        <taxon>organismal metagenomes</taxon>
    </lineage>
</organism>
<reference evidence="1" key="1">
    <citation type="journal article" date="2020" name="Nature">
        <title>Giant virus diversity and host interactions through global metagenomics.</title>
        <authorList>
            <person name="Schulz F."/>
            <person name="Roux S."/>
            <person name="Paez-Espino D."/>
            <person name="Jungbluth S."/>
            <person name="Walsh D.A."/>
            <person name="Denef V.J."/>
            <person name="McMahon K.D."/>
            <person name="Konstantinidis K.T."/>
            <person name="Eloe-Fadrosh E.A."/>
            <person name="Kyrpides N.C."/>
            <person name="Woyke T."/>
        </authorList>
    </citation>
    <scope>NUCLEOTIDE SEQUENCE</scope>
    <source>
        <strain evidence="1">GVMAG-S-1021933-23</strain>
    </source>
</reference>
<sequence>MKKYLKKFQVSSKKLILYQISLMILLKMKLNSLIFQI</sequence>